<evidence type="ECO:0000256" key="3">
    <source>
        <dbReference type="SAM" id="Coils"/>
    </source>
</evidence>
<dbReference type="CDD" id="cd00105">
    <property type="entry name" value="KH-I"/>
    <property type="match status" value="1"/>
</dbReference>
<dbReference type="GO" id="GO:0003723">
    <property type="term" value="F:RNA binding"/>
    <property type="evidence" value="ECO:0007669"/>
    <property type="project" value="UniProtKB-UniRule"/>
</dbReference>
<gene>
    <name evidence="5" type="ORF">EDS130_LOCUS27849</name>
</gene>
<keyword evidence="2" id="KW-0694">RNA-binding</keyword>
<name>A0A814ZUV3_ADIRI</name>
<feature type="domain" description="K Homology" evidence="4">
    <location>
        <begin position="369"/>
        <end position="442"/>
    </location>
</feature>
<dbReference type="AlphaFoldDB" id="A0A814ZUV3"/>
<feature type="coiled-coil region" evidence="3">
    <location>
        <begin position="83"/>
        <end position="117"/>
    </location>
</feature>
<dbReference type="PROSITE" id="PS50084">
    <property type="entry name" value="KH_TYPE_1"/>
    <property type="match status" value="1"/>
</dbReference>
<dbReference type="SMART" id="SM00322">
    <property type="entry name" value="KH"/>
    <property type="match status" value="1"/>
</dbReference>
<accession>A0A814ZUV3</accession>
<dbReference type="InterPro" id="IPR004088">
    <property type="entry name" value="KH_dom_type_1"/>
</dbReference>
<keyword evidence="1" id="KW-0677">Repeat</keyword>
<dbReference type="Gene3D" id="3.30.1370.10">
    <property type="entry name" value="K Homology domain, type 1"/>
    <property type="match status" value="1"/>
</dbReference>
<evidence type="ECO:0000256" key="1">
    <source>
        <dbReference type="ARBA" id="ARBA00022737"/>
    </source>
</evidence>
<dbReference type="PANTHER" id="PTHR10288">
    <property type="entry name" value="KH DOMAIN CONTAINING RNA BINDING PROTEIN"/>
    <property type="match status" value="1"/>
</dbReference>
<dbReference type="Proteomes" id="UP000663852">
    <property type="component" value="Unassembled WGS sequence"/>
</dbReference>
<evidence type="ECO:0000259" key="4">
    <source>
        <dbReference type="SMART" id="SM00322"/>
    </source>
</evidence>
<sequence>MSIRKRISINVFYSFILNQINNVYMTSLDEFKRVTVEELLAKRRSTLISRVQTARTQLDSLSLLDSSYDTCRQILRQWRLQMIDQLNTAHETSLNELNNAYEQLNRFRSTIINLLNEQDTTDHCLSHIESSLNTLRNAEFTFDFDRASQLEGDLQLLKMSHPQRQHSHSFNKSNTKCRLLVPHDRYISDVFFYNDLITRIDCQTPECILVCPFDLLSELLGNDEEVRILIDQTYLPSIGMQAQRMRMDYDLFILQPAQECCPQSSERVIRICCKNPTKMMLCLEEIYTICCQQVVPISFHPYIPINHNRFKTHVYYGYSDIPSTDIDSAKLNSLLSPQFTNHRQSLMIANPPSSSQQQQQHFDRVLMPVSIRQTLPITDMQAGALLGPKGERIQQLQRETGAIVNISDMNDENGDRRKRMVNVQGSQQQVNNALQAIRKVLMINNNGEDDVEDLTKSDGIKMKKI</sequence>
<comment type="caution">
    <text evidence="5">The sequence shown here is derived from an EMBL/GenBank/DDBJ whole genome shotgun (WGS) entry which is preliminary data.</text>
</comment>
<evidence type="ECO:0000256" key="2">
    <source>
        <dbReference type="PROSITE-ProRule" id="PRU00117"/>
    </source>
</evidence>
<protein>
    <recommendedName>
        <fullName evidence="4">K Homology domain-containing protein</fullName>
    </recommendedName>
</protein>
<dbReference type="InterPro" id="IPR036612">
    <property type="entry name" value="KH_dom_type_1_sf"/>
</dbReference>
<evidence type="ECO:0000313" key="6">
    <source>
        <dbReference type="Proteomes" id="UP000663852"/>
    </source>
</evidence>
<dbReference type="InterPro" id="IPR004087">
    <property type="entry name" value="KH_dom"/>
</dbReference>
<proteinExistence type="predicted"/>
<dbReference type="Pfam" id="PF00013">
    <property type="entry name" value="KH_1"/>
    <property type="match status" value="1"/>
</dbReference>
<dbReference type="OrthoDB" id="441329at2759"/>
<evidence type="ECO:0000313" key="5">
    <source>
        <dbReference type="EMBL" id="CAF1248651.1"/>
    </source>
</evidence>
<keyword evidence="3" id="KW-0175">Coiled coil</keyword>
<reference evidence="5" key="1">
    <citation type="submission" date="2021-02" db="EMBL/GenBank/DDBJ databases">
        <authorList>
            <person name="Nowell W R."/>
        </authorList>
    </citation>
    <scope>NUCLEOTIDE SEQUENCE</scope>
</reference>
<dbReference type="EMBL" id="CAJNOJ010000178">
    <property type="protein sequence ID" value="CAF1248651.1"/>
    <property type="molecule type" value="Genomic_DNA"/>
</dbReference>
<dbReference type="SUPFAM" id="SSF54791">
    <property type="entry name" value="Eukaryotic type KH-domain (KH-domain type I)"/>
    <property type="match status" value="1"/>
</dbReference>
<organism evidence="5 6">
    <name type="scientific">Adineta ricciae</name>
    <name type="common">Rotifer</name>
    <dbReference type="NCBI Taxonomy" id="249248"/>
    <lineage>
        <taxon>Eukaryota</taxon>
        <taxon>Metazoa</taxon>
        <taxon>Spiralia</taxon>
        <taxon>Gnathifera</taxon>
        <taxon>Rotifera</taxon>
        <taxon>Eurotatoria</taxon>
        <taxon>Bdelloidea</taxon>
        <taxon>Adinetida</taxon>
        <taxon>Adinetidae</taxon>
        <taxon>Adineta</taxon>
    </lineage>
</organism>